<name>A0ACB5UP44_9FIRM</name>
<reference evidence="1" key="1">
    <citation type="submission" date="2023-09" db="EMBL/GenBank/DDBJ databases">
        <title>Vallitalea sediminicola and Vallitalea maricola sp. nov., anaerobic bacteria isolated from marine sediment.</title>
        <authorList>
            <person name="Hirano S."/>
            <person name="Maeda A."/>
            <person name="Terahara T."/>
            <person name="Mori K."/>
            <person name="Hamada M."/>
            <person name="Matsumoto R."/>
            <person name="Kobayashi T."/>
        </authorList>
    </citation>
    <scope>NUCLEOTIDE SEQUENCE</scope>
    <source>
        <strain evidence="1">AN17-2</strain>
    </source>
</reference>
<comment type="caution">
    <text evidence="1">The sequence shown here is derived from an EMBL/GenBank/DDBJ whole genome shotgun (WGS) entry which is preliminary data.</text>
</comment>
<dbReference type="EMBL" id="BTPU01000073">
    <property type="protein sequence ID" value="GMQ64546.1"/>
    <property type="molecule type" value="Genomic_DNA"/>
</dbReference>
<dbReference type="Proteomes" id="UP001374599">
    <property type="component" value="Unassembled WGS sequence"/>
</dbReference>
<evidence type="ECO:0000313" key="1">
    <source>
        <dbReference type="EMBL" id="GMQ64546.1"/>
    </source>
</evidence>
<proteinExistence type="predicted"/>
<evidence type="ECO:0000313" key="2">
    <source>
        <dbReference type="Proteomes" id="UP001374599"/>
    </source>
</evidence>
<organism evidence="1 2">
    <name type="scientific">Vallitalea maricola</name>
    <dbReference type="NCBI Taxonomy" id="3074433"/>
    <lineage>
        <taxon>Bacteria</taxon>
        <taxon>Bacillati</taxon>
        <taxon>Bacillota</taxon>
        <taxon>Clostridia</taxon>
        <taxon>Lachnospirales</taxon>
        <taxon>Vallitaleaceae</taxon>
        <taxon>Vallitalea</taxon>
    </lineage>
</organism>
<sequence length="347" mass="41465">MYLTYFDRDNDINIYFIYSPFHELLGSLHVLSRHEHHVPRQIWAEDIMKTLPPEIKDKILFYANVTSNFLGVIGFLENKKLWDISISECIGEIANINEVDFFYTIFNGEIDKGSLINAINSNYYNRSIPNKYVECLKEHKEYKRQLIIFLKEYYYNYFVNEVSFAEPILIRKLKREYKRCKEISVYNYIHSLHPRIEVTDNKINFHKYKLFEVNKENIKEVIFNVDSYIIPHLLLGMNETQKLISLIIPTYITSYDDDKLPKDTLNIFKAIADETRMKIVRNLYRQPMATQKLADRLNLTEACISKHLKILYNTDIVTKIRDGNYINYHLNQRIIDSLVLYIYEYIN</sequence>
<protein>
    <submittedName>
        <fullName evidence="1">Metalloregulator ArsR/SmtB family transcription factor</fullName>
    </submittedName>
</protein>
<accession>A0ACB5UP44</accession>
<keyword evidence="2" id="KW-1185">Reference proteome</keyword>
<gene>
    <name evidence="1" type="ORF">AN2V17_37830</name>
</gene>